<dbReference type="OrthoDB" id="5145129at2"/>
<sequence length="115" mass="12050">MIDKQLYQMHETPNAVMHTLAAPSTGASELAVWTVEMTAGQSGPLHRAEHEQVWVVLEGTLAVNEVEHGAGATVVVAAGEERQIVAVEDARALVASRGGGTVTTAQGTRPLPWAA</sequence>
<evidence type="ECO:0000313" key="2">
    <source>
        <dbReference type="Proteomes" id="UP000278962"/>
    </source>
</evidence>
<dbReference type="InterPro" id="IPR011051">
    <property type="entry name" value="RmlC_Cupin_sf"/>
</dbReference>
<dbReference type="Gene3D" id="2.60.120.10">
    <property type="entry name" value="Jelly Rolls"/>
    <property type="match status" value="1"/>
</dbReference>
<evidence type="ECO:0000313" key="1">
    <source>
        <dbReference type="EMBL" id="RKQ93592.1"/>
    </source>
</evidence>
<dbReference type="SUPFAM" id="SSF51182">
    <property type="entry name" value="RmlC-like cupins"/>
    <property type="match status" value="1"/>
</dbReference>
<comment type="caution">
    <text evidence="1">The sequence shown here is derived from an EMBL/GenBank/DDBJ whole genome shotgun (WGS) entry which is preliminary data.</text>
</comment>
<proteinExistence type="predicted"/>
<dbReference type="AlphaFoldDB" id="A0A660LET3"/>
<dbReference type="EMBL" id="RBIL01000001">
    <property type="protein sequence ID" value="RKQ93592.1"/>
    <property type="molecule type" value="Genomic_DNA"/>
</dbReference>
<organism evidence="1 2">
    <name type="scientific">Solirubrobacter pauli</name>
    <dbReference type="NCBI Taxonomy" id="166793"/>
    <lineage>
        <taxon>Bacteria</taxon>
        <taxon>Bacillati</taxon>
        <taxon>Actinomycetota</taxon>
        <taxon>Thermoleophilia</taxon>
        <taxon>Solirubrobacterales</taxon>
        <taxon>Solirubrobacteraceae</taxon>
        <taxon>Solirubrobacter</taxon>
    </lineage>
</organism>
<accession>A0A660LET3</accession>
<dbReference type="Proteomes" id="UP000278962">
    <property type="component" value="Unassembled WGS sequence"/>
</dbReference>
<dbReference type="InterPro" id="IPR014710">
    <property type="entry name" value="RmlC-like_jellyroll"/>
</dbReference>
<dbReference type="RefSeq" id="WP_121251861.1">
    <property type="nucleotide sequence ID" value="NZ_RBIL01000001.1"/>
</dbReference>
<gene>
    <name evidence="1" type="ORF">C8N24_3462</name>
</gene>
<protein>
    <submittedName>
        <fullName evidence="1">Auxin binding protein</fullName>
    </submittedName>
</protein>
<keyword evidence="2" id="KW-1185">Reference proteome</keyword>
<reference evidence="1 2" key="1">
    <citation type="submission" date="2018-10" db="EMBL/GenBank/DDBJ databases">
        <title>Genomic Encyclopedia of Archaeal and Bacterial Type Strains, Phase II (KMG-II): from individual species to whole genera.</title>
        <authorList>
            <person name="Goeker M."/>
        </authorList>
    </citation>
    <scope>NUCLEOTIDE SEQUENCE [LARGE SCALE GENOMIC DNA]</scope>
    <source>
        <strain evidence="1 2">DSM 14954</strain>
    </source>
</reference>
<name>A0A660LET3_9ACTN</name>